<feature type="compositionally biased region" description="Low complexity" evidence="2">
    <location>
        <begin position="8"/>
        <end position="26"/>
    </location>
</feature>
<protein>
    <submittedName>
        <fullName evidence="3">Rho GTPase-activating protein 1</fullName>
    </submittedName>
</protein>
<proteinExistence type="predicted"/>
<dbReference type="InterPro" id="IPR044785">
    <property type="entry name" value="RopGAP1-5"/>
</dbReference>
<dbReference type="GO" id="GO:0005096">
    <property type="term" value="F:GTPase activator activity"/>
    <property type="evidence" value="ECO:0007669"/>
    <property type="project" value="UniProtKB-KW"/>
</dbReference>
<sequence length="194" mass="21316">MTEVLHFPSSPSASSPSSSSPSSSRSNATLLITSDHRQRNPVPGFLQDVDFQGSIEQQQQHLQDLRRSTDGEDDGGSSGGEDQLSLLVLLVASFRRSLISCKSNRRELCSMEIGWPTNVRHVNGFLGLPVEFEPEVPRRAPSASATVFGVSTESMQLSYDSRGNCVPTILVLMQNCLYNQGGLQVNYFFEFSLK</sequence>
<evidence type="ECO:0000313" key="3">
    <source>
        <dbReference type="EMBL" id="JAU84828.1"/>
    </source>
</evidence>
<keyword evidence="1" id="KW-0343">GTPase activation</keyword>
<accession>A0A1J3IZH2</accession>
<gene>
    <name evidence="3" type="ORF">MP_TR21258_c0_g1_i1_g.60121</name>
</gene>
<evidence type="ECO:0000256" key="1">
    <source>
        <dbReference type="ARBA" id="ARBA00022468"/>
    </source>
</evidence>
<name>A0A1J3IZH2_NOCCA</name>
<dbReference type="AlphaFoldDB" id="A0A1J3IZH2"/>
<dbReference type="EMBL" id="GEVM01021110">
    <property type="protein sequence ID" value="JAU84828.1"/>
    <property type="molecule type" value="Transcribed_RNA"/>
</dbReference>
<feature type="region of interest" description="Disordered" evidence="2">
    <location>
        <begin position="1"/>
        <end position="80"/>
    </location>
</feature>
<dbReference type="PANTHER" id="PTHR23177">
    <property type="entry name" value="MKIAA1688 PROTEIN"/>
    <property type="match status" value="1"/>
</dbReference>
<organism evidence="3">
    <name type="scientific">Noccaea caerulescens</name>
    <name type="common">Alpine penny-cress</name>
    <name type="synonym">Thlaspi caerulescens</name>
    <dbReference type="NCBI Taxonomy" id="107243"/>
    <lineage>
        <taxon>Eukaryota</taxon>
        <taxon>Viridiplantae</taxon>
        <taxon>Streptophyta</taxon>
        <taxon>Embryophyta</taxon>
        <taxon>Tracheophyta</taxon>
        <taxon>Spermatophyta</taxon>
        <taxon>Magnoliopsida</taxon>
        <taxon>eudicotyledons</taxon>
        <taxon>Gunneridae</taxon>
        <taxon>Pentapetalae</taxon>
        <taxon>rosids</taxon>
        <taxon>malvids</taxon>
        <taxon>Brassicales</taxon>
        <taxon>Brassicaceae</taxon>
        <taxon>Coluteocarpeae</taxon>
        <taxon>Noccaea</taxon>
    </lineage>
</organism>
<evidence type="ECO:0000256" key="2">
    <source>
        <dbReference type="SAM" id="MobiDB-lite"/>
    </source>
</evidence>
<dbReference type="PANTHER" id="PTHR23177:SF64">
    <property type="entry name" value="RHO GTPASE-ACTIVATING PROTEIN 1"/>
    <property type="match status" value="1"/>
</dbReference>
<reference evidence="3" key="1">
    <citation type="submission" date="2016-07" db="EMBL/GenBank/DDBJ databases">
        <title>De novo transcriptome assembly of four accessions of the metal hyperaccumulator plant Noccaea caerulescens.</title>
        <authorList>
            <person name="Blande D."/>
            <person name="Halimaa P."/>
            <person name="Tervahauta A.I."/>
            <person name="Aarts M.G."/>
            <person name="Karenlampi S.O."/>
        </authorList>
    </citation>
    <scope>NUCLEOTIDE SEQUENCE</scope>
</reference>